<dbReference type="PRINTS" id="PR00412">
    <property type="entry name" value="EPOXHYDRLASE"/>
</dbReference>
<comment type="caution">
    <text evidence="3">The sequence shown here is derived from an EMBL/GenBank/DDBJ whole genome shotgun (WGS) entry which is preliminary data.</text>
</comment>
<gene>
    <name evidence="3" type="ORF">FCN80_14105</name>
</gene>
<evidence type="ECO:0000256" key="1">
    <source>
        <dbReference type="ARBA" id="ARBA00022801"/>
    </source>
</evidence>
<evidence type="ECO:0000313" key="3">
    <source>
        <dbReference type="EMBL" id="TKI05502.1"/>
    </source>
</evidence>
<dbReference type="InterPro" id="IPR029058">
    <property type="entry name" value="AB_hydrolase_fold"/>
</dbReference>
<dbReference type="GO" id="GO:0016787">
    <property type="term" value="F:hydrolase activity"/>
    <property type="evidence" value="ECO:0007669"/>
    <property type="project" value="UniProtKB-KW"/>
</dbReference>
<sequence length="312" mass="34367">MTRERTAAQPVAQWVDAGPASRPVVGLPGFTHRFATVEGIRLHYVIGGKTDGDWLVLAAGFPESWYAWRYVLPLLAAHFRIIAPDLPGQGDSDRPAAGYDTQSLAGVLHGLLQQLTLRRYYLAAHDVGAWVAWSYAALYGDEVRRLALLDAGIPGVTLPENLPAGPERGWRTWHFAFHQIADLPETLISGREREYLNWFLRRKAADPGAFNDEALEEYLRVFVKEGGLRAGLAYYRAAEVSARQNQAQKAAGKLRMPMLAVSADQGSITDMAGPLRPFAENVRGVVIAHCGHFIPEEQPAALAGELRAFFRA</sequence>
<dbReference type="SUPFAM" id="SSF53474">
    <property type="entry name" value="alpha/beta-Hydrolases"/>
    <property type="match status" value="1"/>
</dbReference>
<feature type="domain" description="AB hydrolase-1" evidence="2">
    <location>
        <begin position="54"/>
        <end position="298"/>
    </location>
</feature>
<evidence type="ECO:0000259" key="2">
    <source>
        <dbReference type="Pfam" id="PF00561"/>
    </source>
</evidence>
<keyword evidence="4" id="KW-1185">Reference proteome</keyword>
<dbReference type="Pfam" id="PF00561">
    <property type="entry name" value="Abhydrolase_1"/>
    <property type="match status" value="1"/>
</dbReference>
<dbReference type="Gene3D" id="3.40.50.1820">
    <property type="entry name" value="alpha/beta hydrolase"/>
    <property type="match status" value="1"/>
</dbReference>
<dbReference type="PANTHER" id="PTHR43329">
    <property type="entry name" value="EPOXIDE HYDROLASE"/>
    <property type="match status" value="1"/>
</dbReference>
<evidence type="ECO:0000313" key="4">
    <source>
        <dbReference type="Proteomes" id="UP000305202"/>
    </source>
</evidence>
<dbReference type="Proteomes" id="UP000305202">
    <property type="component" value="Unassembled WGS sequence"/>
</dbReference>
<protein>
    <submittedName>
        <fullName evidence="3">Alpha/beta fold hydrolase</fullName>
    </submittedName>
</protein>
<dbReference type="RefSeq" id="WP_136990791.1">
    <property type="nucleotide sequence ID" value="NZ_SZPQ01000019.1"/>
</dbReference>
<dbReference type="InterPro" id="IPR000639">
    <property type="entry name" value="Epox_hydrolase-like"/>
</dbReference>
<dbReference type="InterPro" id="IPR000073">
    <property type="entry name" value="AB_hydrolase_1"/>
</dbReference>
<reference evidence="3 4" key="1">
    <citation type="submission" date="2019-04" db="EMBL/GenBank/DDBJ databases">
        <authorList>
            <person name="Li M."/>
            <person name="Gao C."/>
        </authorList>
    </citation>
    <scope>NUCLEOTIDE SEQUENCE [LARGE SCALE GENOMIC DNA]</scope>
    <source>
        <strain evidence="3 4">BGMRC 2031</strain>
    </source>
</reference>
<organism evidence="3 4">
    <name type="scientific">Martelella alba</name>
    <dbReference type="NCBI Taxonomy" id="2590451"/>
    <lineage>
        <taxon>Bacteria</taxon>
        <taxon>Pseudomonadati</taxon>
        <taxon>Pseudomonadota</taxon>
        <taxon>Alphaproteobacteria</taxon>
        <taxon>Hyphomicrobiales</taxon>
        <taxon>Aurantimonadaceae</taxon>
        <taxon>Martelella</taxon>
    </lineage>
</organism>
<proteinExistence type="predicted"/>
<accession>A0ABY2SJ65</accession>
<name>A0ABY2SJ65_9HYPH</name>
<dbReference type="EMBL" id="SZPQ01000019">
    <property type="protein sequence ID" value="TKI05502.1"/>
    <property type="molecule type" value="Genomic_DNA"/>
</dbReference>
<keyword evidence="1 3" id="KW-0378">Hydrolase</keyword>